<evidence type="ECO:0000313" key="3">
    <source>
        <dbReference type="Proteomes" id="UP000327157"/>
    </source>
</evidence>
<protein>
    <submittedName>
        <fullName evidence="2">TMV resistance protein N-like</fullName>
    </submittedName>
</protein>
<reference evidence="2 3" key="3">
    <citation type="submission" date="2019-11" db="EMBL/GenBank/DDBJ databases">
        <title>A de novo genome assembly of a pear dwarfing rootstock.</title>
        <authorList>
            <person name="Wang F."/>
            <person name="Wang J."/>
            <person name="Li S."/>
            <person name="Zhang Y."/>
            <person name="Fang M."/>
            <person name="Ma L."/>
            <person name="Zhao Y."/>
            <person name="Jiang S."/>
        </authorList>
    </citation>
    <scope>NUCLEOTIDE SEQUENCE [LARGE SCALE GENOMIC DNA]</scope>
    <source>
        <strain evidence="2">S2</strain>
        <tissue evidence="2">Leaf</tissue>
    </source>
</reference>
<reference evidence="3" key="2">
    <citation type="submission" date="2019-10" db="EMBL/GenBank/DDBJ databases">
        <title>A de novo genome assembly of a pear dwarfing rootstock.</title>
        <authorList>
            <person name="Wang F."/>
            <person name="Wang J."/>
            <person name="Li S."/>
            <person name="Zhang Y."/>
            <person name="Fang M."/>
            <person name="Ma L."/>
            <person name="Zhao Y."/>
            <person name="Jiang S."/>
        </authorList>
    </citation>
    <scope>NUCLEOTIDE SEQUENCE [LARGE SCALE GENOMIC DNA]</scope>
</reference>
<sequence>MGPMSLTIFDMAQIFGLKPSWYFPELRAPNLEFPEGVAPTHILAEVSPTDHSTFSCLYFFKVCQTRADLEWGASEAFEEDASNLCKEKFISCIQQRDLAWGMRIDNTKYERELEVYHSNFTQGNIEEVDVGLKEAVDALVFQEAAIEAVKQGVGSNHTAGDVGDIFELFGDSKGKAELKVETWASRPLTTKKHSPTPKEGQLSIEIQLEDKVVLDTILEELKSSTPTSSVSHLLIVVAPTSQINPTTSELLHYVKDDSNLSLVHEDSQPPSTTFGEPIFPKIFVVSEATSLKTPQAASRANPLGSGEGWGQSPPPVMRKADLLRFPKACKVTGIPIPRPRKKTKNVATHVFTSSGPTTSLPTEASSSAAASKSAGVMPPPLLTSISATASLPELVCEFSLKALQDVEKALTELYQAEQMSKVQFKAFISFFENLRALRDQHQRVERKSNRVKCYQDKHT</sequence>
<evidence type="ECO:0000313" key="2">
    <source>
        <dbReference type="EMBL" id="KAB2622608.1"/>
    </source>
</evidence>
<feature type="compositionally biased region" description="Polar residues" evidence="1">
    <location>
        <begin position="350"/>
        <end position="363"/>
    </location>
</feature>
<accession>A0A5N5H4X6</accession>
<organism evidence="2 3">
    <name type="scientific">Pyrus ussuriensis x Pyrus communis</name>
    <dbReference type="NCBI Taxonomy" id="2448454"/>
    <lineage>
        <taxon>Eukaryota</taxon>
        <taxon>Viridiplantae</taxon>
        <taxon>Streptophyta</taxon>
        <taxon>Embryophyta</taxon>
        <taxon>Tracheophyta</taxon>
        <taxon>Spermatophyta</taxon>
        <taxon>Magnoliopsida</taxon>
        <taxon>eudicotyledons</taxon>
        <taxon>Gunneridae</taxon>
        <taxon>Pentapetalae</taxon>
        <taxon>rosids</taxon>
        <taxon>fabids</taxon>
        <taxon>Rosales</taxon>
        <taxon>Rosaceae</taxon>
        <taxon>Amygdaloideae</taxon>
        <taxon>Maleae</taxon>
        <taxon>Pyrus</taxon>
    </lineage>
</organism>
<gene>
    <name evidence="2" type="ORF">D8674_024790</name>
</gene>
<feature type="region of interest" description="Disordered" evidence="1">
    <location>
        <begin position="342"/>
        <end position="366"/>
    </location>
</feature>
<proteinExistence type="predicted"/>
<name>A0A5N5H4X6_9ROSA</name>
<evidence type="ECO:0000256" key="1">
    <source>
        <dbReference type="SAM" id="MobiDB-lite"/>
    </source>
</evidence>
<keyword evidence="3" id="KW-1185">Reference proteome</keyword>
<dbReference type="EMBL" id="SMOL01000231">
    <property type="protein sequence ID" value="KAB2622608.1"/>
    <property type="molecule type" value="Genomic_DNA"/>
</dbReference>
<reference evidence="2 3" key="1">
    <citation type="submission" date="2019-09" db="EMBL/GenBank/DDBJ databases">
        <authorList>
            <person name="Ou C."/>
        </authorList>
    </citation>
    <scope>NUCLEOTIDE SEQUENCE [LARGE SCALE GENOMIC DNA]</scope>
    <source>
        <strain evidence="2">S2</strain>
        <tissue evidence="2">Leaf</tissue>
    </source>
</reference>
<dbReference type="Proteomes" id="UP000327157">
    <property type="component" value="Chromosome 4"/>
</dbReference>
<dbReference type="AlphaFoldDB" id="A0A5N5H4X6"/>
<comment type="caution">
    <text evidence="2">The sequence shown here is derived from an EMBL/GenBank/DDBJ whole genome shotgun (WGS) entry which is preliminary data.</text>
</comment>